<dbReference type="Pfam" id="PF05345">
    <property type="entry name" value="He_PIG"/>
    <property type="match status" value="2"/>
</dbReference>
<dbReference type="Pfam" id="PF17803">
    <property type="entry name" value="Cadherin_4"/>
    <property type="match status" value="1"/>
</dbReference>
<dbReference type="Proteomes" id="UP000318126">
    <property type="component" value="Unassembled WGS sequence"/>
</dbReference>
<evidence type="ECO:0000313" key="5">
    <source>
        <dbReference type="Proteomes" id="UP000318126"/>
    </source>
</evidence>
<sequence>MKFGIFLFIIGTLAMPLSASTLNFESGVSGNGTQTITAIVDGITFTAVSNDDTWLIADNSGNAGTTANVAAVNYSTGASLITLSFSSPVNLTSIHTSDISLTINSLTFTPTDGSGNSAFTDNNSSTPWGGNSTGNTVSFSSWSNPTSSFTISGSTSAGNLMALIMDNIIFTVAPTNNAPTTASFNGDSFTYTEGDGGQILDQGTQTTVSDADGGDFDAGNLTLTITSGEDAAEDILSIDTSGAISLAGTTASSNVSITGPGVIGTLGNNIAAGNNFVINLNASATPAHVQTLVRALTYENSDTDNPTTGARNVRLTINDGDGGTSSNADITVTVAATNDNPNLTNLASDNLNYSEGAGQQNIDIGANATVTDVDSINFDTGNLTVTIPTNKDASEDILGFDNTVTTTGLASASITISATNIGTLTNAISEANDLIITFNANATPSLAQALIRAITYQNSDNVAPTESTRTVRFALTDGDGGSSGNIDTTVVVSAVNDLPVGSNNTLTPNEGGVLTITTSDFGYSDVEGNALSYITITAAPVNGSLWIDVDSSGTINNAESALTSNDTVTKANLDANVLKYSPSGSTSASFTFTVNDGVADSASNYTITLTVNAQPTVTINQASGQSDPTNNATVVFDVLFNESITGFDVSDISLTGDVTASVTSVSASSGTSFTVSTNISANEGDIIAQVLAGGVTDASSATNQASTSTDNTIKYDISAPTSPSSLDLIIGSDSGSSDSDNLTSDATPEISGSGETGATITLFSDADNSGTLNGSETSVTTSVSTGTWSVSMPMIASTSHGLKAFQTDPAGNASPVSTTLTIEIDTNAPSGHSVVIDQDPVNSSNQDSVSFTFTGGEISSNFSYTLSSSGGGTPLIGTGTLSTATDTINNIDVSSLTDGTLTFSTILTDTAGNSATAVNDTSVKDSTAPNGHSVSIDQALILASNDDALSFTFSSAETGASFAYTVSSSGGGTINGTGTLSSVNDTVSNVDVTSLGDGTLTLSVIVTDINSNPATAVVDTVSKDALGPVVQSVTLNTGNVKAGDIITVTVQFDDTLVLSGSNSTATLTIGGTTRTAVYTSGHNASSLVFSYTVVNGDNDSDGVTVTSAQGNSDTAKDANGNDADFSFTAFTEASLLVDTQAPVSATPLQTSQAVNADTLTLSQADYPEDAITVTALSDADGNGIADSNTPLTSSTSSSGSWSLSVNLSQDSDNYFILRTSDLAGNTTDTAIGNYLEDSISPDNVIIQTPITHVYQSTNAITIQGSQSENGISVGIYEDIDNNGVADNNTAISSTTVAANSWSISLTLADNTNTNYVVIAKDDAGNSAQAVDLVTLTHDNINPVADITKITSVDTTPTLNGTISDTGGLASLSFTLEDSNNTIFGPFDADSFSDINSGNWLDNELASTLTDGSYDAHLTPIDLAGNTQSITISDAVTIDTLAPTGYNVEIEQNRIDAGNESALSFIITGGNNGESFTYQISDGSNSVTGSGSISSDPQTVSGVNVSSLNEGTLTLTLSLTDVAGNQGADATDSLSKTYNLAPVISQGSLITITMSEDANPTPFSLNLSASDPDADSLNWQISSTTSQGVASILETGNNASVSYVPTADFNGNDNLTVQVSDGILTSSITVNIIITAINDTPNISGSPSNTIEEDTQFNFTPAASDIDSTLLTFNISGRPSWASFNPSTGTLSGTPTNEDVGNFDGIIISVRDDLGATSNLPTFSITVTNVNDAPVISGTPASSVDEDSLYSFTPTLLDADSNDTHSFSVSNKPNWASFNGSNGTLSGTPANEDVGISSNIVISVTDSAIASASLPAFSIEVSNINDIPTLNSTQLEALEDTELLFNLDANDDDGDALTISLINQPQQGTLDTSGSQWVYKANENFHGDDNFTVTINDEQTSSDPIEVNIKILPVNDAPNAQNDTFELDYTPSGEYRLSVLANDQDVDEDTLSLVSAESSLGTVEIDNEALLLTLSSGVTGDIHLSYFIVDPDGENSQAEVNLQITPNDEALPTLTVPEAVSVQAEGLFTRVDLGVAKAFDSKGEPLPVSLKYGQPLFQPGRHTVYWETTDSKGNTKVASQQVDVYPLVNFHKDQLVVEGTSASVTLSLNGDSPLYPVVIDFVLEGDAQADEDYRLVSQQAVITSGREITLEIEILEDGIDEPDEKLELVLDEAVNSGYKPSHLLHIVNRNIAPEISLEVTQSGEQSVMLSKDGGEISITAKYSDINQDDQLSISWAFNDIQIQDLDPSTDVIRFDPTEVELGSYQIKVEVSDGLLTTQIQGNLNLVSSLPTLDSSDSDGDMIPDNIEGFGDDDLDGVANFMDALPSCNVQPENENDQVQYLIEGEAGVCIKVGSIATGGEQNTLLLDKSDALPVDSEFRFTSGVFDFVASGLPVQGNQYRIVLPLTMSIPANAVYRKYSQAQGWYDFVEDDSNHIHSAIGESGYCPSPGESSWQTGLIEGAWCIQLTIVDGGSNDDDGEANFHITDPGGVAITNTSNRAPYAEDDSIELIESSLLLLDPTLNDSDPEGDDIQLQSVQGRLGTASINNEGQLQYQAATGYLGEDQVLYTITDGEGNSATATVHISVKANKAPVVQNDRASTNDRTAILVDVLSNDSDEQTLTLTYVNAEFGLASITSDNQVQYTPQLGYEGEDLVIYRIKDQLGSEVEGTLTVTVDAYQKIEVNNDSSGGSMGWISGALLLLLGIIRKKNSLVTLLTTSLLYCTTVHAQWSIDVQSGYSQTSSDIDISQLEDLGLQVSQFANDNSDRSWGLGIGYEVVPNWQINLGYQDLGNYGFSLDGMALNPTPSVELASTLGPRSASGIDLGLTYHWELSDSLGLKLGGGVWYWRSDFTSIINQVQVNRDENGGDWFSDLSLYWRISPQWQIDLGWQHFIIDKDDINNGFARINFMF</sequence>
<dbReference type="Pfam" id="PF19077">
    <property type="entry name" value="Big_13"/>
    <property type="match status" value="1"/>
</dbReference>
<dbReference type="GO" id="GO:0016020">
    <property type="term" value="C:membrane"/>
    <property type="evidence" value="ECO:0007669"/>
    <property type="project" value="InterPro"/>
</dbReference>
<accession>A0A553JPT5</accession>
<dbReference type="Pfam" id="PF17963">
    <property type="entry name" value="Big_9"/>
    <property type="match status" value="5"/>
</dbReference>
<reference evidence="5" key="1">
    <citation type="submission" date="2019-07" db="EMBL/GenBank/DDBJ databases">
        <title>Shewanella sp. YLB-08 draft genomic sequence.</title>
        <authorList>
            <person name="Yu L."/>
        </authorList>
    </citation>
    <scope>NUCLEOTIDE SEQUENCE [LARGE SCALE GENOMIC DNA]</scope>
    <source>
        <strain evidence="5">JCM 20706</strain>
    </source>
</reference>
<dbReference type="PANTHER" id="PTHR34720:SF9">
    <property type="entry name" value="BLR4714 PROTEIN"/>
    <property type="match status" value="1"/>
</dbReference>
<dbReference type="PANTHER" id="PTHR34720">
    <property type="entry name" value="MICROCYSTIN DEPENDENT PROTEIN"/>
    <property type="match status" value="1"/>
</dbReference>
<dbReference type="NCBIfam" id="NF012211">
    <property type="entry name" value="tand_rpt_95"/>
    <property type="match status" value="4"/>
</dbReference>
<evidence type="ECO:0000256" key="2">
    <source>
        <dbReference type="SAM" id="SignalP"/>
    </source>
</evidence>
<dbReference type="FunFam" id="2.60.40.10:FF:002543">
    <property type="match status" value="1"/>
</dbReference>
<dbReference type="InterPro" id="IPR002126">
    <property type="entry name" value="Cadherin-like_dom"/>
</dbReference>
<dbReference type="NCBIfam" id="NF041766">
    <property type="entry name" value="choice_anch_U"/>
    <property type="match status" value="1"/>
</dbReference>
<feature type="domain" description="Cadherin" evidence="3">
    <location>
        <begin position="1545"/>
        <end position="1648"/>
    </location>
</feature>
<dbReference type="InterPro" id="IPR020008">
    <property type="entry name" value="GlyGly_CTERM"/>
</dbReference>
<dbReference type="PROSITE" id="PS50268">
    <property type="entry name" value="CADHERIN_2"/>
    <property type="match status" value="2"/>
</dbReference>
<evidence type="ECO:0000259" key="3">
    <source>
        <dbReference type="PROSITE" id="PS50268"/>
    </source>
</evidence>
<feature type="domain" description="Cadherin" evidence="3">
    <location>
        <begin position="197"/>
        <end position="343"/>
    </location>
</feature>
<dbReference type="InterPro" id="IPR044016">
    <property type="entry name" value="Big_13"/>
</dbReference>
<dbReference type="Gene3D" id="2.40.160.20">
    <property type="match status" value="1"/>
</dbReference>
<dbReference type="InterPro" id="IPR006644">
    <property type="entry name" value="Cadg"/>
</dbReference>
<keyword evidence="2" id="KW-0732">Signal</keyword>
<comment type="caution">
    <text evidence="4">The sequence shown here is derived from an EMBL/GenBank/DDBJ whole genome shotgun (WGS) entry which is preliminary data.</text>
</comment>
<keyword evidence="5" id="KW-1185">Reference proteome</keyword>
<dbReference type="SUPFAM" id="SSF49313">
    <property type="entry name" value="Cadherin-like"/>
    <property type="match status" value="2"/>
</dbReference>
<dbReference type="InterPro" id="IPR015919">
    <property type="entry name" value="Cadherin-like_sf"/>
</dbReference>
<dbReference type="SUPFAM" id="SSF141072">
    <property type="entry name" value="CalX-like"/>
    <property type="match status" value="1"/>
</dbReference>
<protein>
    <submittedName>
        <fullName evidence="4">Tandem-95 repeat protein</fullName>
    </submittedName>
</protein>
<organism evidence="4 5">
    <name type="scientific">Shewanella hanedai</name>
    <name type="common">Alteromonas hanedai</name>
    <dbReference type="NCBI Taxonomy" id="25"/>
    <lineage>
        <taxon>Bacteria</taxon>
        <taxon>Pseudomonadati</taxon>
        <taxon>Pseudomonadota</taxon>
        <taxon>Gammaproteobacteria</taxon>
        <taxon>Alteromonadales</taxon>
        <taxon>Shewanellaceae</taxon>
        <taxon>Shewanella</taxon>
    </lineage>
</organism>
<dbReference type="RefSeq" id="WP_144040095.1">
    <property type="nucleotide sequence ID" value="NZ_BMPL01000008.1"/>
</dbReference>
<dbReference type="InterPro" id="IPR011250">
    <property type="entry name" value="OMP/PagP_B-barrel"/>
</dbReference>
<gene>
    <name evidence="4" type="ORF">FN961_10290</name>
</gene>
<dbReference type="GO" id="GO:0005509">
    <property type="term" value="F:calcium ion binding"/>
    <property type="evidence" value="ECO:0007669"/>
    <property type="project" value="InterPro"/>
</dbReference>
<dbReference type="OrthoDB" id="5242130at2"/>
<feature type="signal peptide" evidence="2">
    <location>
        <begin position="1"/>
        <end position="19"/>
    </location>
</feature>
<evidence type="ECO:0000313" key="4">
    <source>
        <dbReference type="EMBL" id="TRY14479.1"/>
    </source>
</evidence>
<dbReference type="Gene3D" id="2.60.40.3440">
    <property type="match status" value="3"/>
</dbReference>
<feature type="region of interest" description="Disordered" evidence="1">
    <location>
        <begin position="726"/>
        <end position="757"/>
    </location>
</feature>
<name>A0A553JPT5_SHEHA</name>
<dbReference type="InterPro" id="IPR038081">
    <property type="entry name" value="CalX-like_sf"/>
</dbReference>
<dbReference type="SUPFAM" id="SSF56925">
    <property type="entry name" value="OMPA-like"/>
    <property type="match status" value="1"/>
</dbReference>
<evidence type="ECO:0000256" key="1">
    <source>
        <dbReference type="SAM" id="MobiDB-lite"/>
    </source>
</evidence>
<dbReference type="GO" id="GO:0007156">
    <property type="term" value="P:homophilic cell adhesion via plasma membrane adhesion molecules"/>
    <property type="evidence" value="ECO:0007669"/>
    <property type="project" value="InterPro"/>
</dbReference>
<dbReference type="SMART" id="SM00736">
    <property type="entry name" value="CADG"/>
    <property type="match status" value="2"/>
</dbReference>
<dbReference type="InterPro" id="IPR040853">
    <property type="entry name" value="RapA2_cadherin-like"/>
</dbReference>
<feature type="compositionally biased region" description="Low complexity" evidence="1">
    <location>
        <begin position="726"/>
        <end position="740"/>
    </location>
</feature>
<dbReference type="InterPro" id="IPR053784">
    <property type="entry name" value="Choice_anch_U_dom"/>
</dbReference>
<feature type="chain" id="PRO_5021946036" evidence="2">
    <location>
        <begin position="20"/>
        <end position="2908"/>
    </location>
</feature>
<proteinExistence type="predicted"/>
<dbReference type="EMBL" id="VKGK01000010">
    <property type="protein sequence ID" value="TRY14479.1"/>
    <property type="molecule type" value="Genomic_DNA"/>
</dbReference>
<dbReference type="NCBIfam" id="TIGR03501">
    <property type="entry name" value="GlyGly_CTERM"/>
    <property type="match status" value="1"/>
</dbReference>
<dbReference type="InterPro" id="IPR013783">
    <property type="entry name" value="Ig-like_fold"/>
</dbReference>
<dbReference type="Gene3D" id="2.60.40.10">
    <property type="entry name" value="Immunoglobulins"/>
    <property type="match status" value="3"/>
</dbReference>